<sequence>MLRKGEWVWVDSDIGVPIGARVTVTPSGQRLLVDDEGKERSLSQEQEASLRIMHPTSVEGVDDMIKLGDMTEAGLLRNLLLRHKRGLIYTYTGSVLVAVNPYQDFPFYSENQVELYQGRKLGELPPHIFAIAESCYHNMKRHLRNQCCIISGESGAGKTESTKLILQYLAAISGELSEQQIEKQILESNPILEAFGNAKTVRNDNSSRFGKYLEIFFNKEGVIEGARVEQYLLEKSRVCHQALGERNYHVFYCILAGATAEEKKTLNLGVAQEYKFLSKGCCIQCDGRDDAKDYQHILSAMKILTFSEIQCQEILKLLAAILHLGNVCFQANTQHNMETSNVTKSQHFSMAASLLEVKRSALAKSLTERSFKTNRESVVKPLSADQASDCRDAFVKAIYNKLFIWIVEKINNVIYKKLTKSPKSSFLSIGLLDIFGFENFQTNSFEQLCINFANEKLQQFFVGHIFKLEQKEYLKQDIVWNNIEFSDNQSILDVLAMKPCNLLALIDEESNFPKGSDATMLNKMNQQHRKNKSYISSRSEYDTDFGICHYAGKVHYDSKGFLEKNRDAVSSDMINMVKKTKNTLLQQIFETELSINNVNISNNKKIFITPNNSLRAQTDNRKQVATLSAQFRQSLDSLMKALSACQPFFIRCFKPNNEKQSQMFDRELCMRQLRYSGMLDTIRIRKLGFPIRHTFEDFLNRYRVLLRTTACDPKTETAAACCEAICKTEIEGEDEWKIGRNKIFLRDAHDAILERLREEKLSKIVLVIQRVMLGYKDRKSFLKKRRAAVVLQKNWRAYREEKLQRKLQRGFDRLKSKIRSRKLQLQFRRQCKAALTIQTQVRGYRERKVYKQKRDAIILLQAYTRGTKARKEASKRRNNAFIVRQQKEAQEQVTAELKQRLNIIAKSQPAVVEPEPIVEEDSEEDSFDLIPLPPLKEVVKKATDQIEKNERRAVPESLEEPSILITPASISTTPTPSLEEEEDDDFEDVNEEFSFQKFCRSNFQSNHVHTHFNQRIRQPLLPHDDEADVLACLTVWWIILRYMEDIPEPNSADAISQASNTITSRVLPHKQSRRLSSLVGLDQIILRKNKKKLGGGGRKASVITEEPEDFTEDEDILIGEGPTLDRPLTSMEKLNIIIGYALSRRDIRDEIYCQICKQLVNNKNRKSRMHGWTLLSICLGIFPPTELFIKYLESFIRRGPNDYKEYCAKRLQRIIANGERKELPCWIEQQAAKSKEPIDVSVTLLDNSTISLQLDSISTSAEVCQSVAERIQLRDTHGFSLYITLFEKMWSLGSCGNHVFDAVSQCEQEMRRQGKHEKDAPWNLSIRKELFTPWHDCSKDPVSTELIYRQVIKGIKNGDYISEKEDEYVKMAAQHYYITFGSAYNRGNVQKVVDECITTTLIESKSMTKWIQLISGVISEAPYKEGKLKKDRVKEELVKNAQHAWPLQFSKFFEVTLMSGPPLPKSRFVVAVNWSGLFFMDGRDKRLLELPYLEVKEVRMSSESRLNARSVSLGTIRGEFVLKSGECAEMAALIEKNLEGLKKRSVYALVKQDVNKPNDDTFLLLKRGDLLLAEEENENAPEKNWFRATNQRTSVSGAVYRDKVLFLPTLDKPTDEMMELLTPGQRKTAAQNAPEREVTVAPVSLKEFALDNFRPAGRLGAKGVGREKLWACSREPLKQPLMKHLVGDSDLSSHACNAYTDIL</sequence>
<evidence type="ECO:0000259" key="15">
    <source>
        <dbReference type="PROSITE" id="PS51456"/>
    </source>
</evidence>
<dbReference type="InterPro" id="IPR000048">
    <property type="entry name" value="IQ_motif_EF-hand-BS"/>
</dbReference>
<dbReference type="Proteomes" id="UP001346869">
    <property type="component" value="Unassembled WGS sequence"/>
</dbReference>
<dbReference type="InterPro" id="IPR038185">
    <property type="entry name" value="MyTH4_dom_sf"/>
</dbReference>
<evidence type="ECO:0008006" key="18">
    <source>
        <dbReference type="Google" id="ProtNLM"/>
    </source>
</evidence>
<accession>A0AAN8AH36</accession>
<dbReference type="InterPro" id="IPR036106">
    <property type="entry name" value="MYSc_Myo7"/>
</dbReference>
<feature type="domain" description="FERM" evidence="13">
    <location>
        <begin position="1238"/>
        <end position="1545"/>
    </location>
</feature>
<feature type="domain" description="Myosin motor" evidence="15">
    <location>
        <begin position="59"/>
        <end position="758"/>
    </location>
</feature>
<proteinExistence type="inferred from homology"/>
<dbReference type="PRINTS" id="PR00193">
    <property type="entry name" value="MYOSINHEAVY"/>
</dbReference>
<evidence type="ECO:0000259" key="14">
    <source>
        <dbReference type="PROSITE" id="PS51016"/>
    </source>
</evidence>
<dbReference type="InterPro" id="IPR057130">
    <property type="entry name" value="Myosin_VII_N"/>
</dbReference>
<dbReference type="PROSITE" id="PS51456">
    <property type="entry name" value="MYOSIN_MOTOR"/>
    <property type="match status" value="1"/>
</dbReference>
<keyword evidence="17" id="KW-1185">Reference proteome</keyword>
<keyword evidence="8 11" id="KW-0505">Motor protein</keyword>
<dbReference type="Pfam" id="PF21998">
    <property type="entry name" value="FERM_C1_MyoVII"/>
    <property type="match status" value="1"/>
</dbReference>
<evidence type="ECO:0000256" key="6">
    <source>
        <dbReference type="ARBA" id="ARBA00022840"/>
    </source>
</evidence>
<dbReference type="PROSITE" id="PS51016">
    <property type="entry name" value="MYTH4"/>
    <property type="match status" value="1"/>
</dbReference>
<dbReference type="PROSITE" id="PS50057">
    <property type="entry name" value="FERM_3"/>
    <property type="match status" value="1"/>
</dbReference>
<reference evidence="16 17" key="1">
    <citation type="journal article" date="2023" name="Genes (Basel)">
        <title>Chromosome-Level Genome Assembly and Circadian Gene Repertoire of the Patagonia Blennie Eleginops maclovinus-The Closest Ancestral Proxy of Antarctic Cryonotothenioids.</title>
        <authorList>
            <person name="Cheng C.C."/>
            <person name="Rivera-Colon A.G."/>
            <person name="Minhas B.F."/>
            <person name="Wilson L."/>
            <person name="Rayamajhi N."/>
            <person name="Vargas-Chacoff L."/>
            <person name="Catchen J.M."/>
        </authorList>
    </citation>
    <scope>NUCLEOTIDE SEQUENCE [LARGE SCALE GENOMIC DNA]</scope>
    <source>
        <strain evidence="16">JMC-PN-2008</strain>
    </source>
</reference>
<evidence type="ECO:0000256" key="5">
    <source>
        <dbReference type="ARBA" id="ARBA00022741"/>
    </source>
</evidence>
<dbReference type="CDD" id="cd01381">
    <property type="entry name" value="MYSc_Myo7"/>
    <property type="match status" value="1"/>
</dbReference>
<dbReference type="InterPro" id="IPR000857">
    <property type="entry name" value="MyTH4_dom"/>
</dbReference>
<evidence type="ECO:0000256" key="4">
    <source>
        <dbReference type="ARBA" id="ARBA00022490"/>
    </source>
</evidence>
<dbReference type="InterPro" id="IPR036961">
    <property type="entry name" value="Kinesin_motor_dom_sf"/>
</dbReference>
<dbReference type="Pfam" id="PF00784">
    <property type="entry name" value="MyTH4"/>
    <property type="match status" value="1"/>
</dbReference>
<dbReference type="Pfam" id="PF00612">
    <property type="entry name" value="IQ"/>
    <property type="match status" value="3"/>
</dbReference>
<dbReference type="Gene3D" id="6.20.240.20">
    <property type="match status" value="1"/>
</dbReference>
<dbReference type="CDD" id="cd17092">
    <property type="entry name" value="FERM1_F1_Myosin-VII"/>
    <property type="match status" value="1"/>
</dbReference>
<feature type="domain" description="SH3" evidence="12">
    <location>
        <begin position="1543"/>
        <end position="1609"/>
    </location>
</feature>
<dbReference type="Gene3D" id="1.25.40.530">
    <property type="entry name" value="MyTH4 domain"/>
    <property type="match status" value="1"/>
</dbReference>
<dbReference type="Gene3D" id="1.20.58.530">
    <property type="match status" value="1"/>
</dbReference>
<keyword evidence="9 11" id="KW-0009">Actin-binding</keyword>
<reference evidence="16 17" key="2">
    <citation type="journal article" date="2023" name="Mol. Biol. Evol.">
        <title>Genomics of Secondarily Temperate Adaptation in the Only Non-Antarctic Icefish.</title>
        <authorList>
            <person name="Rivera-Colon A.G."/>
            <person name="Rayamajhi N."/>
            <person name="Minhas B.F."/>
            <person name="Madrigal G."/>
            <person name="Bilyk K.T."/>
            <person name="Yoon V."/>
            <person name="Hune M."/>
            <person name="Gregory S."/>
            <person name="Cheng C.H.C."/>
            <person name="Catchen J.M."/>
        </authorList>
    </citation>
    <scope>NUCLEOTIDE SEQUENCE [LARGE SCALE GENOMIC DNA]</scope>
    <source>
        <strain evidence="16">JMC-PN-2008</strain>
    </source>
</reference>
<protein>
    <recommendedName>
        <fullName evidence="18">Unconventional myosin-VIIb</fullName>
    </recommendedName>
</protein>
<dbReference type="InterPro" id="IPR001609">
    <property type="entry name" value="Myosin_head_motor_dom-like"/>
</dbReference>
<dbReference type="InterPro" id="IPR000299">
    <property type="entry name" value="FERM_domain"/>
</dbReference>
<keyword evidence="7 11" id="KW-0518">Myosin</keyword>
<dbReference type="InterPro" id="IPR001452">
    <property type="entry name" value="SH3_domain"/>
</dbReference>
<keyword evidence="3 10" id="KW-0728">SH3 domain</keyword>
<dbReference type="Pfam" id="PF21989">
    <property type="entry name" value="RA_2"/>
    <property type="match status" value="1"/>
</dbReference>
<comment type="similarity">
    <text evidence="2 11">Belongs to the TRAFAC class myosin-kinesin ATPase superfamily. Myosin family.</text>
</comment>
<evidence type="ECO:0000256" key="7">
    <source>
        <dbReference type="ARBA" id="ARBA00023123"/>
    </source>
</evidence>
<dbReference type="Gene3D" id="2.30.30.40">
    <property type="entry name" value="SH3 Domains"/>
    <property type="match status" value="1"/>
</dbReference>
<evidence type="ECO:0000256" key="3">
    <source>
        <dbReference type="ARBA" id="ARBA00022443"/>
    </source>
</evidence>
<dbReference type="SUPFAM" id="SSF47031">
    <property type="entry name" value="Second domain of FERM"/>
    <property type="match status" value="1"/>
</dbReference>
<dbReference type="PROSITE" id="PS50096">
    <property type="entry name" value="IQ"/>
    <property type="match status" value="3"/>
</dbReference>
<gene>
    <name evidence="16" type="ORF">PBY51_021226</name>
</gene>
<feature type="domain" description="MyTH4" evidence="14">
    <location>
        <begin position="1011"/>
        <end position="1233"/>
    </location>
</feature>
<dbReference type="Gene3D" id="1.20.5.190">
    <property type="match status" value="2"/>
</dbReference>
<dbReference type="SUPFAM" id="SSF52540">
    <property type="entry name" value="P-loop containing nucleoside triphosphate hydrolases"/>
    <property type="match status" value="2"/>
</dbReference>
<dbReference type="InterPro" id="IPR041793">
    <property type="entry name" value="MyoVII_FERM_C1"/>
</dbReference>
<evidence type="ECO:0000259" key="13">
    <source>
        <dbReference type="PROSITE" id="PS50057"/>
    </source>
</evidence>
<dbReference type="SMART" id="SM00295">
    <property type="entry name" value="B41"/>
    <property type="match status" value="1"/>
</dbReference>
<feature type="binding site" evidence="11">
    <location>
        <begin position="152"/>
        <end position="159"/>
    </location>
    <ligand>
        <name>ATP</name>
        <dbReference type="ChEBI" id="CHEBI:30616"/>
    </ligand>
</feature>
<dbReference type="Gene3D" id="2.30.29.30">
    <property type="entry name" value="Pleckstrin-homology domain (PH domain)/Phosphotyrosine-binding domain (PTB)"/>
    <property type="match status" value="1"/>
</dbReference>
<comment type="subcellular location">
    <subcellularLocation>
        <location evidence="1">Cytoplasm</location>
    </subcellularLocation>
</comment>
<comment type="caution">
    <text evidence="16">The sequence shown here is derived from an EMBL/GenBank/DDBJ whole genome shotgun (WGS) entry which is preliminary data.</text>
</comment>
<evidence type="ECO:0000256" key="9">
    <source>
        <dbReference type="ARBA" id="ARBA00023203"/>
    </source>
</evidence>
<dbReference type="CDD" id="cd13198">
    <property type="entry name" value="FERM_C1_MyoVII"/>
    <property type="match status" value="1"/>
</dbReference>
<evidence type="ECO:0000256" key="1">
    <source>
        <dbReference type="ARBA" id="ARBA00004496"/>
    </source>
</evidence>
<dbReference type="InterPro" id="IPR014352">
    <property type="entry name" value="FERM/acyl-CoA-bd_prot_sf"/>
</dbReference>
<keyword evidence="6 11" id="KW-0067">ATP-binding</keyword>
<organism evidence="16 17">
    <name type="scientific">Eleginops maclovinus</name>
    <name type="common">Patagonian blennie</name>
    <name type="synonym">Eleginus maclovinus</name>
    <dbReference type="NCBI Taxonomy" id="56733"/>
    <lineage>
        <taxon>Eukaryota</taxon>
        <taxon>Metazoa</taxon>
        <taxon>Chordata</taxon>
        <taxon>Craniata</taxon>
        <taxon>Vertebrata</taxon>
        <taxon>Euteleostomi</taxon>
        <taxon>Actinopterygii</taxon>
        <taxon>Neopterygii</taxon>
        <taxon>Teleostei</taxon>
        <taxon>Neoteleostei</taxon>
        <taxon>Acanthomorphata</taxon>
        <taxon>Eupercaria</taxon>
        <taxon>Perciformes</taxon>
        <taxon>Notothenioidei</taxon>
        <taxon>Eleginopidae</taxon>
        <taxon>Eleginops</taxon>
    </lineage>
</organism>
<dbReference type="InterPro" id="IPR035963">
    <property type="entry name" value="FERM_2"/>
</dbReference>
<dbReference type="PANTHER" id="PTHR22692">
    <property type="entry name" value="MYOSIN VII, XV"/>
    <property type="match status" value="1"/>
</dbReference>
<evidence type="ECO:0000313" key="17">
    <source>
        <dbReference type="Proteomes" id="UP001346869"/>
    </source>
</evidence>
<evidence type="ECO:0000313" key="16">
    <source>
        <dbReference type="EMBL" id="KAK5859693.1"/>
    </source>
</evidence>
<evidence type="ECO:0000256" key="2">
    <source>
        <dbReference type="ARBA" id="ARBA00008314"/>
    </source>
</evidence>
<keyword evidence="5 11" id="KW-0547">Nucleotide-binding</keyword>
<dbReference type="Pfam" id="PF00063">
    <property type="entry name" value="Myosin_head"/>
    <property type="match status" value="1"/>
</dbReference>
<dbReference type="SMART" id="SM00242">
    <property type="entry name" value="MYSc"/>
    <property type="match status" value="1"/>
</dbReference>
<dbReference type="GO" id="GO:0005737">
    <property type="term" value="C:cytoplasm"/>
    <property type="evidence" value="ECO:0007669"/>
    <property type="project" value="UniProtKB-SubCell"/>
</dbReference>
<dbReference type="PROSITE" id="PS50002">
    <property type="entry name" value="SH3"/>
    <property type="match status" value="1"/>
</dbReference>
<dbReference type="InterPro" id="IPR027417">
    <property type="entry name" value="P-loop_NTPase"/>
</dbReference>
<dbReference type="Gene3D" id="3.40.850.10">
    <property type="entry name" value="Kinesin motor domain"/>
    <property type="match status" value="1"/>
</dbReference>
<dbReference type="Gene3D" id="1.20.80.10">
    <property type="match status" value="1"/>
</dbReference>
<dbReference type="EMBL" id="JAUZQC010000014">
    <property type="protein sequence ID" value="KAK5859693.1"/>
    <property type="molecule type" value="Genomic_DNA"/>
</dbReference>
<dbReference type="Gene3D" id="3.10.20.90">
    <property type="entry name" value="Phosphatidylinositol 3-kinase Catalytic Subunit, Chain A, domain 1"/>
    <property type="match status" value="1"/>
</dbReference>
<evidence type="ECO:0000259" key="12">
    <source>
        <dbReference type="PROSITE" id="PS50002"/>
    </source>
</evidence>
<dbReference type="SMART" id="SM00139">
    <property type="entry name" value="MyTH4"/>
    <property type="match status" value="1"/>
</dbReference>
<evidence type="ECO:0000256" key="8">
    <source>
        <dbReference type="ARBA" id="ARBA00023175"/>
    </source>
</evidence>
<dbReference type="InterPro" id="IPR011993">
    <property type="entry name" value="PH-like_dom_sf"/>
</dbReference>
<dbReference type="SMART" id="SM00015">
    <property type="entry name" value="IQ"/>
    <property type="match status" value="4"/>
</dbReference>
<dbReference type="SUPFAM" id="SSF54236">
    <property type="entry name" value="Ubiquitin-like"/>
    <property type="match status" value="1"/>
</dbReference>
<dbReference type="GO" id="GO:0003779">
    <property type="term" value="F:actin binding"/>
    <property type="evidence" value="ECO:0007669"/>
    <property type="project" value="UniProtKB-KW"/>
</dbReference>
<dbReference type="InterPro" id="IPR051567">
    <property type="entry name" value="Unconventional_Myosin_ATPase"/>
</dbReference>
<keyword evidence="4" id="KW-0963">Cytoplasm</keyword>
<dbReference type="GO" id="GO:0003774">
    <property type="term" value="F:cytoskeletal motor activity"/>
    <property type="evidence" value="ECO:0007669"/>
    <property type="project" value="UniProtKB-UniRule"/>
</dbReference>
<name>A0AAN8AH36_ELEMC</name>
<dbReference type="GO" id="GO:0016459">
    <property type="term" value="C:myosin complex"/>
    <property type="evidence" value="ECO:0007669"/>
    <property type="project" value="UniProtKB-KW"/>
</dbReference>
<evidence type="ECO:0000256" key="11">
    <source>
        <dbReference type="PROSITE-ProRule" id="PRU00782"/>
    </source>
</evidence>
<evidence type="ECO:0000256" key="10">
    <source>
        <dbReference type="PROSITE-ProRule" id="PRU00192"/>
    </source>
</evidence>
<dbReference type="GO" id="GO:0005524">
    <property type="term" value="F:ATP binding"/>
    <property type="evidence" value="ECO:0007669"/>
    <property type="project" value="UniProtKB-UniRule"/>
</dbReference>
<dbReference type="Gene3D" id="1.20.120.720">
    <property type="entry name" value="Myosin VI head, motor domain, U50 subdomain"/>
    <property type="match status" value="1"/>
</dbReference>
<dbReference type="PANTHER" id="PTHR22692:SF24">
    <property type="entry name" value="MYOSIN VIIB"/>
    <property type="match status" value="1"/>
</dbReference>
<dbReference type="Pfam" id="PF24123">
    <property type="entry name" value="Myosin_VII_N"/>
    <property type="match status" value="1"/>
</dbReference>
<feature type="region of interest" description="Actin-binding" evidence="11">
    <location>
        <begin position="635"/>
        <end position="657"/>
    </location>
</feature>
<dbReference type="FunFam" id="1.10.10.820:FF:000001">
    <property type="entry name" value="Myosin heavy chain"/>
    <property type="match status" value="1"/>
</dbReference>
<dbReference type="InterPro" id="IPR029071">
    <property type="entry name" value="Ubiquitin-like_domsf"/>
</dbReference>
<dbReference type="Gene3D" id="1.10.10.820">
    <property type="match status" value="1"/>
</dbReference>
<dbReference type="InterPro" id="IPR019749">
    <property type="entry name" value="Band_41_domain"/>
</dbReference>